<reference evidence="8" key="1">
    <citation type="submission" date="2017-01" db="EMBL/GenBank/DDBJ databases">
        <title>Comparative genomics of anhydrobiosis in the tardigrade Hypsibius dujardini.</title>
        <authorList>
            <person name="Yoshida Y."/>
            <person name="Koutsovoulos G."/>
            <person name="Laetsch D."/>
            <person name="Stevens L."/>
            <person name="Kumar S."/>
            <person name="Horikawa D."/>
            <person name="Ishino K."/>
            <person name="Komine S."/>
            <person name="Tomita M."/>
            <person name="Blaxter M."/>
            <person name="Arakawa K."/>
        </authorList>
    </citation>
    <scope>NUCLEOTIDE SEQUENCE [LARGE SCALE GENOMIC DNA]</scope>
    <source>
        <strain evidence="8">Z151</strain>
    </source>
</reference>
<name>A0A1W0WDB4_HYPEX</name>
<dbReference type="InterPro" id="IPR011600">
    <property type="entry name" value="Pept_C14_caspase"/>
</dbReference>
<dbReference type="GO" id="GO:0006915">
    <property type="term" value="P:apoptotic process"/>
    <property type="evidence" value="ECO:0007669"/>
    <property type="project" value="UniProtKB-KW"/>
</dbReference>
<feature type="domain" description="Caspase family p10" evidence="5">
    <location>
        <begin position="266"/>
        <end position="305"/>
    </location>
</feature>
<feature type="region of interest" description="Disordered" evidence="4">
    <location>
        <begin position="1"/>
        <end position="36"/>
    </location>
</feature>
<feature type="compositionally biased region" description="Basic and acidic residues" evidence="4">
    <location>
        <begin position="16"/>
        <end position="36"/>
    </location>
</feature>
<dbReference type="EMBL" id="MTYJ01000129">
    <property type="protein sequence ID" value="OQV13157.1"/>
    <property type="molecule type" value="Genomic_DNA"/>
</dbReference>
<dbReference type="SUPFAM" id="SSF52129">
    <property type="entry name" value="Caspase-like"/>
    <property type="match status" value="1"/>
</dbReference>
<evidence type="ECO:0000256" key="3">
    <source>
        <dbReference type="RuleBase" id="RU003971"/>
    </source>
</evidence>
<proteinExistence type="inferred from homology"/>
<dbReference type="InterPro" id="IPR029030">
    <property type="entry name" value="Caspase-like_dom_sf"/>
</dbReference>
<dbReference type="GO" id="GO:0051604">
    <property type="term" value="P:protein maturation"/>
    <property type="evidence" value="ECO:0007669"/>
    <property type="project" value="UniProtKB-ARBA"/>
</dbReference>
<dbReference type="Pfam" id="PF00656">
    <property type="entry name" value="Peptidase_C14"/>
    <property type="match status" value="1"/>
</dbReference>
<dbReference type="PROSITE" id="PS50208">
    <property type="entry name" value="CASPASE_P20"/>
    <property type="match status" value="1"/>
</dbReference>
<feature type="region of interest" description="Disordered" evidence="4">
    <location>
        <begin position="328"/>
        <end position="353"/>
    </location>
</feature>
<keyword evidence="2" id="KW-0053">Apoptosis</keyword>
<evidence type="ECO:0000259" key="6">
    <source>
        <dbReference type="PROSITE" id="PS50208"/>
    </source>
</evidence>
<dbReference type="InterPro" id="IPR002138">
    <property type="entry name" value="Pept_C14_p10"/>
</dbReference>
<dbReference type="Gene3D" id="3.40.50.1460">
    <property type="match status" value="1"/>
</dbReference>
<dbReference type="OrthoDB" id="10605942at2759"/>
<dbReference type="GO" id="GO:0006508">
    <property type="term" value="P:proteolysis"/>
    <property type="evidence" value="ECO:0007669"/>
    <property type="project" value="InterPro"/>
</dbReference>
<dbReference type="GO" id="GO:0005737">
    <property type="term" value="C:cytoplasm"/>
    <property type="evidence" value="ECO:0007669"/>
    <property type="project" value="UniProtKB-ARBA"/>
</dbReference>
<comment type="caution">
    <text evidence="7">The sequence shown here is derived from an EMBL/GenBank/DDBJ whole genome shotgun (WGS) entry which is preliminary data.</text>
</comment>
<dbReference type="Proteomes" id="UP000192578">
    <property type="component" value="Unassembled WGS sequence"/>
</dbReference>
<feature type="domain" description="Caspase family p20" evidence="6">
    <location>
        <begin position="93"/>
        <end position="234"/>
    </location>
</feature>
<dbReference type="GO" id="GO:0043067">
    <property type="term" value="P:regulation of programmed cell death"/>
    <property type="evidence" value="ECO:0007669"/>
    <property type="project" value="UniProtKB-ARBA"/>
</dbReference>
<gene>
    <name evidence="7" type="ORF">BV898_12588</name>
</gene>
<evidence type="ECO:0008006" key="9">
    <source>
        <dbReference type="Google" id="ProtNLM"/>
    </source>
</evidence>
<dbReference type="PANTHER" id="PTHR48169:SF1">
    <property type="entry name" value="ASTROCYTIC PHOSPHOPROTEIN PEA-15"/>
    <property type="match status" value="1"/>
</dbReference>
<dbReference type="AlphaFoldDB" id="A0A1W0WDB4"/>
<dbReference type="InterPro" id="IPR001309">
    <property type="entry name" value="Pept_C14_p20"/>
</dbReference>
<evidence type="ECO:0000313" key="7">
    <source>
        <dbReference type="EMBL" id="OQV13157.1"/>
    </source>
</evidence>
<evidence type="ECO:0000256" key="1">
    <source>
        <dbReference type="ARBA" id="ARBA00010134"/>
    </source>
</evidence>
<dbReference type="GO" id="GO:0004197">
    <property type="term" value="F:cysteine-type endopeptidase activity"/>
    <property type="evidence" value="ECO:0007669"/>
    <property type="project" value="InterPro"/>
</dbReference>
<evidence type="ECO:0000259" key="5">
    <source>
        <dbReference type="PROSITE" id="PS50207"/>
    </source>
</evidence>
<dbReference type="PANTHER" id="PTHR48169">
    <property type="entry name" value="DED DOMAIN-CONTAINING PROTEIN"/>
    <property type="match status" value="1"/>
</dbReference>
<sequence length="382" mass="42152">MGNSLWACAGRKGKLRDKQSSDKPAKGDVAEQTDSRFVEEKSLDSSFGSRLMEYGSMRRFARQESMNQGSARNQPANGFTLTDDYYQNPAGISRGAAIIFAMTDFDESLKARFTQLGNRPGVLKDASDLSTVLDQVLGYDVQVVWNPTADLVRKTLKATIKNEKTAPSDSFVCVVLTVTVPNSDDEDVAGNDYLAFFDEALPRRKLTNPLWKLGSEAMNGLPKILIIEAVSNSSARAPLTDESLMEMLLRKGRGKSPSGERRRFPPEEPDFLTVQSSSGRLMLTQDPRLGSYFIQKLVGALRLSAQHPERDAMQVLTLLSENLRLANNAAGPRVSESTTDGRDGSKLEQPSGILVTSSLRKDFRFCRGNDDAIPKTDRQTDR</sequence>
<accession>A0A1W0WDB4</accession>
<evidence type="ECO:0000256" key="4">
    <source>
        <dbReference type="SAM" id="MobiDB-lite"/>
    </source>
</evidence>
<organism evidence="7 8">
    <name type="scientific">Hypsibius exemplaris</name>
    <name type="common">Freshwater tardigrade</name>
    <dbReference type="NCBI Taxonomy" id="2072580"/>
    <lineage>
        <taxon>Eukaryota</taxon>
        <taxon>Metazoa</taxon>
        <taxon>Ecdysozoa</taxon>
        <taxon>Tardigrada</taxon>
        <taxon>Eutardigrada</taxon>
        <taxon>Parachela</taxon>
        <taxon>Hypsibioidea</taxon>
        <taxon>Hypsibiidae</taxon>
        <taxon>Hypsibius</taxon>
    </lineage>
</organism>
<dbReference type="SMART" id="SM00115">
    <property type="entry name" value="CASc"/>
    <property type="match status" value="1"/>
</dbReference>
<protein>
    <recommendedName>
        <fullName evidence="9">Caspase family p20 domain-containing protein</fullName>
    </recommendedName>
</protein>
<dbReference type="PROSITE" id="PS50207">
    <property type="entry name" value="CASPASE_P10"/>
    <property type="match status" value="1"/>
</dbReference>
<keyword evidence="8" id="KW-1185">Reference proteome</keyword>
<evidence type="ECO:0000313" key="8">
    <source>
        <dbReference type="Proteomes" id="UP000192578"/>
    </source>
</evidence>
<evidence type="ECO:0000256" key="2">
    <source>
        <dbReference type="ARBA" id="ARBA00022703"/>
    </source>
</evidence>
<dbReference type="InterPro" id="IPR015917">
    <property type="entry name" value="Pept_C14A"/>
</dbReference>
<comment type="similarity">
    <text evidence="1 3">Belongs to the peptidase C14A family.</text>
</comment>